<organism evidence="3 4">
    <name type="scientific">Arabidopsis thaliana</name>
    <name type="common">Mouse-ear cress</name>
    <dbReference type="NCBI Taxonomy" id="3702"/>
    <lineage>
        <taxon>Eukaryota</taxon>
        <taxon>Viridiplantae</taxon>
        <taxon>Streptophyta</taxon>
        <taxon>Embryophyta</taxon>
        <taxon>Tracheophyta</taxon>
        <taxon>Spermatophyta</taxon>
        <taxon>Magnoliopsida</taxon>
        <taxon>eudicotyledons</taxon>
        <taxon>Gunneridae</taxon>
        <taxon>Pentapetalae</taxon>
        <taxon>rosids</taxon>
        <taxon>malvids</taxon>
        <taxon>Brassicales</taxon>
        <taxon>Brassicaceae</taxon>
        <taxon>Camelineae</taxon>
        <taxon>Arabidopsis</taxon>
    </lineage>
</organism>
<evidence type="ECO:0000313" key="3">
    <source>
        <dbReference type="EMBL" id="ANM70995.1"/>
    </source>
</evidence>
<accession>A0A1P8BHB4</accession>
<evidence type="ECO:0000256" key="2">
    <source>
        <dbReference type="SAM" id="SignalP"/>
    </source>
</evidence>
<proteinExistence type="predicted"/>
<feature type="non-terminal residue" evidence="3">
    <location>
        <position position="1"/>
    </location>
</feature>
<evidence type="ECO:0000313" key="4">
    <source>
        <dbReference type="Proteomes" id="UP000006548"/>
    </source>
</evidence>
<sequence length="60" mass="6891">FDSNRLRAWCLLATTFLDSLTQGCKAEYRLKAPQSVAVKKCERSSSREKPKAKQDSDLWK</sequence>
<reference evidence="3 4" key="1">
    <citation type="journal article" date="2000" name="Nature">
        <title>Sequence and analysis of chromosome 5 of the plant Arabidopsis thaliana.</title>
        <authorList>
            <consortium name="Kazusa DNA Research Institute"/>
            <consortium name="Cold Spring Harbor and Washington University in St Louis Sequencing Consortium"/>
            <consortium name="European Union Arabidopsis Genome Sequencing Consortium"/>
            <person name="Tabata S."/>
            <person name="Kaneko T."/>
            <person name="Nakamura Y."/>
            <person name="Kotani H."/>
            <person name="Kato T."/>
            <person name="Asamizu E."/>
            <person name="Miyajima N."/>
            <person name="Sasamoto S."/>
            <person name="Kimura T."/>
            <person name="Hosouchi T."/>
            <person name="Kawashima K."/>
            <person name="Kohara M."/>
            <person name="Matsumoto M."/>
            <person name="Matsuno A."/>
            <person name="Muraki A."/>
            <person name="Nakayama S."/>
            <person name="Nakazaki N."/>
            <person name="Naruo K."/>
            <person name="Okumura S."/>
            <person name="Shinpo S."/>
            <person name="Takeuchi C."/>
            <person name="Wada T."/>
            <person name="Watanabe A."/>
            <person name="Yamada M."/>
            <person name="Yasuda M."/>
            <person name="Sato S."/>
            <person name="de la Bastide M."/>
            <person name="Huang E."/>
            <person name="Spiegel L."/>
            <person name="Gnoj L."/>
            <person name="O'Shaughnessy A."/>
            <person name="Preston R."/>
            <person name="Habermann K."/>
            <person name="Murray J."/>
            <person name="Johnson D."/>
            <person name="Rohlfing T."/>
            <person name="Nelson J."/>
            <person name="Stoneking T."/>
            <person name="Pepin K."/>
            <person name="Spieth J."/>
            <person name="Sekhon M."/>
            <person name="Armstrong J."/>
            <person name="Becker M."/>
            <person name="Belter E."/>
            <person name="Cordum H."/>
            <person name="Cordes M."/>
            <person name="Courtney L."/>
            <person name="Courtney W."/>
            <person name="Dante M."/>
            <person name="Du H."/>
            <person name="Edwards J."/>
            <person name="Fryman J."/>
            <person name="Haakensen B."/>
            <person name="Lamar E."/>
            <person name="Latreille P."/>
            <person name="Leonard S."/>
            <person name="Meyer R."/>
            <person name="Mulvaney E."/>
            <person name="Ozersky P."/>
            <person name="Riley A."/>
            <person name="Strowmatt C."/>
            <person name="Wagner-McPherson C."/>
            <person name="Wollam A."/>
            <person name="Yoakum M."/>
            <person name="Bell M."/>
            <person name="Dedhia N."/>
            <person name="Parnell L."/>
            <person name="Shah R."/>
            <person name="Rodriguez M."/>
            <person name="See L.H."/>
            <person name="Vil D."/>
            <person name="Baker J."/>
            <person name="Kirchoff K."/>
            <person name="Toth K."/>
            <person name="King L."/>
            <person name="Bahret A."/>
            <person name="Miller B."/>
            <person name="Marra M."/>
            <person name="Martienssen R."/>
            <person name="McCombie W.R."/>
            <person name="Wilson R.K."/>
            <person name="Murphy G."/>
            <person name="Bancroft I."/>
            <person name="Volckaert G."/>
            <person name="Wambutt R."/>
            <person name="Dusterhoft A."/>
            <person name="Stiekema W."/>
            <person name="Pohl T."/>
            <person name="Entian K.D."/>
            <person name="Terryn N."/>
            <person name="Hartley N."/>
            <person name="Bent E."/>
            <person name="Johnson S."/>
            <person name="Langham S.A."/>
            <person name="McCullagh B."/>
            <person name="Robben J."/>
            <person name="Grymonprez B."/>
            <person name="Zimmermann W."/>
            <person name="Ramsperger U."/>
            <person name="Wedler H."/>
            <person name="Balke K."/>
            <person name="Wedler E."/>
            <person name="Peters S."/>
            <person name="van Staveren M."/>
            <person name="Dirkse W."/>
            <person name="Mooijman P."/>
            <person name="Lankhorst R.K."/>
            <person name="Weitzenegger T."/>
            <person name="Bothe G."/>
            <person name="Rose M."/>
            <person name="Hauf J."/>
            <person name="Berneiser S."/>
            <person name="Hempel S."/>
            <person name="Feldpausch M."/>
            <person name="Lamberth S."/>
            <person name="Villarroel R."/>
            <person name="Gielen J."/>
            <person name="Ardiles W."/>
            <person name="Bents O."/>
            <person name="Lemcke K."/>
            <person name="Kolesov G."/>
            <person name="Mayer K."/>
            <person name="Rudd S."/>
            <person name="Schoof H."/>
            <person name="Schueller C."/>
            <person name="Zaccaria P."/>
            <person name="Mewes H.W."/>
            <person name="Bevan M."/>
            <person name="Fransz P."/>
        </authorList>
    </citation>
    <scope>NUCLEOTIDE SEQUENCE [LARGE SCALE GENOMIC DNA]</scope>
    <source>
        <strain evidence="4">cv. Columbia</strain>
    </source>
</reference>
<evidence type="ECO:0000256" key="1">
    <source>
        <dbReference type="SAM" id="MobiDB-lite"/>
    </source>
</evidence>
<dbReference type="GeneID" id="28721230"/>
<keyword evidence="2" id="KW-0732">Signal</keyword>
<feature type="region of interest" description="Disordered" evidence="1">
    <location>
        <begin position="41"/>
        <end position="60"/>
    </location>
</feature>
<feature type="chain" id="PRO_5030032350" evidence="2">
    <location>
        <begin position="27"/>
        <end position="60"/>
    </location>
</feature>
<dbReference type="ExpressionAtlas" id="A0A1P8BHB4">
    <property type="expression patterns" value="baseline and differential"/>
</dbReference>
<protein>
    <submittedName>
        <fullName evidence="3">Uncharacterized protein</fullName>
    </submittedName>
</protein>
<feature type="signal peptide" evidence="2">
    <location>
        <begin position="1"/>
        <end position="26"/>
    </location>
</feature>
<dbReference type="RefSeq" id="NP_001332558.1">
    <property type="nucleotide sequence ID" value="NM_001344265.1"/>
</dbReference>
<keyword evidence="4" id="KW-1185">Reference proteome</keyword>
<dbReference type="EMBL" id="CP002688">
    <property type="protein sequence ID" value="ANM70995.1"/>
    <property type="molecule type" value="Genomic_DNA"/>
</dbReference>
<reference evidence="4" key="2">
    <citation type="journal article" date="2017" name="Plant J.">
        <title>Araport11: a complete reannotation of the Arabidopsis thaliana reference genome.</title>
        <authorList>
            <person name="Cheng C.Y."/>
            <person name="Krishnakumar V."/>
            <person name="Chan A.P."/>
            <person name="Thibaud-Nissen F."/>
            <person name="Schobel S."/>
            <person name="Town C.D."/>
        </authorList>
    </citation>
    <scope>GENOME REANNOTATION</scope>
    <source>
        <strain evidence="4">cv. Columbia</strain>
    </source>
</reference>
<dbReference type="InParanoid" id="A0A1P8BHB4"/>
<dbReference type="Proteomes" id="UP000006548">
    <property type="component" value="Chromosome 5"/>
</dbReference>
<name>A0A1P8BHB4_ARATH</name>
<dbReference type="AlphaFoldDB" id="A0A1P8BHB4"/>
<gene>
    <name evidence="3" type="ordered locus">At5g38743</name>
</gene>
<dbReference type="TAIR" id="AT5G38743"/>
<dbReference type="KEGG" id="ath:AT5G38743"/>